<evidence type="ECO:0000256" key="2">
    <source>
        <dbReference type="ARBA" id="ARBA00006840"/>
    </source>
</evidence>
<evidence type="ECO:0000256" key="1">
    <source>
        <dbReference type="ARBA" id="ARBA00004141"/>
    </source>
</evidence>
<dbReference type="AlphaFoldDB" id="A0A8T2QNM7"/>
<dbReference type="Proteomes" id="UP000825935">
    <property type="component" value="Chromosome 33"/>
</dbReference>
<comment type="caution">
    <text evidence="7">The sequence shown here is derived from an EMBL/GenBank/DDBJ whole genome shotgun (WGS) entry which is preliminary data.</text>
</comment>
<reference evidence="7" key="1">
    <citation type="submission" date="2021-08" db="EMBL/GenBank/DDBJ databases">
        <title>WGS assembly of Ceratopteris richardii.</title>
        <authorList>
            <person name="Marchant D.B."/>
            <person name="Chen G."/>
            <person name="Jenkins J."/>
            <person name="Shu S."/>
            <person name="Leebens-Mack J."/>
            <person name="Grimwood J."/>
            <person name="Schmutz J."/>
            <person name="Soltis P."/>
            <person name="Soltis D."/>
            <person name="Chen Z.-H."/>
        </authorList>
    </citation>
    <scope>NUCLEOTIDE SEQUENCE</scope>
    <source>
        <strain evidence="7">Whitten #5841</strain>
        <tissue evidence="7">Leaf</tissue>
    </source>
</reference>
<feature type="transmembrane region" description="Helical" evidence="6">
    <location>
        <begin position="43"/>
        <end position="65"/>
    </location>
</feature>
<dbReference type="Pfam" id="PF00335">
    <property type="entry name" value="Tetraspanin"/>
    <property type="match status" value="1"/>
</dbReference>
<organism evidence="7 8">
    <name type="scientific">Ceratopteris richardii</name>
    <name type="common">Triangle waterfern</name>
    <dbReference type="NCBI Taxonomy" id="49495"/>
    <lineage>
        <taxon>Eukaryota</taxon>
        <taxon>Viridiplantae</taxon>
        <taxon>Streptophyta</taxon>
        <taxon>Embryophyta</taxon>
        <taxon>Tracheophyta</taxon>
        <taxon>Polypodiopsida</taxon>
        <taxon>Polypodiidae</taxon>
        <taxon>Polypodiales</taxon>
        <taxon>Pteridineae</taxon>
        <taxon>Pteridaceae</taxon>
        <taxon>Parkerioideae</taxon>
        <taxon>Ceratopteris</taxon>
    </lineage>
</organism>
<evidence type="ECO:0000256" key="6">
    <source>
        <dbReference type="SAM" id="Phobius"/>
    </source>
</evidence>
<evidence type="ECO:0000256" key="3">
    <source>
        <dbReference type="ARBA" id="ARBA00022692"/>
    </source>
</evidence>
<dbReference type="EMBL" id="CM035438">
    <property type="protein sequence ID" value="KAH7285417.1"/>
    <property type="molecule type" value="Genomic_DNA"/>
</dbReference>
<comment type="similarity">
    <text evidence="2">Belongs to the tetraspanin (TM4SF) family.</text>
</comment>
<dbReference type="OrthoDB" id="1892640at2759"/>
<proteinExistence type="inferred from homology"/>
<dbReference type="EMBL" id="CM035438">
    <property type="protein sequence ID" value="KAH7285416.1"/>
    <property type="molecule type" value="Genomic_DNA"/>
</dbReference>
<keyword evidence="4 6" id="KW-1133">Transmembrane helix</keyword>
<comment type="subcellular location">
    <subcellularLocation>
        <location evidence="1">Membrane</location>
        <topology evidence="1">Multi-pass membrane protein</topology>
    </subcellularLocation>
</comment>
<sequence length="265" mass="29808">MELSRHLIAILNAITFVLSIPILGAGIWLAGRHHTDCIRFLQGPVIVIGLFVMLSSIAGFAGSYLRIRWLLWIYLAVMFLLIVLLFCFTVFSFSVTNKGAGEALSGKGYKDYKLGDYSTWLQRKVRSSNNWNPIKSCIKDAHICESLGKYKIASDFYEAELSSVQSGCCKPPTACSFLFINATYWTRPLNVDADPDCYRYSYVQSELCFDCDSCKAGVVDKVRHDWRKVAAVNIVIFFLLIVVYSAGCHSFRRSHEEGSYAKGII</sequence>
<keyword evidence="5 6" id="KW-0472">Membrane</keyword>
<feature type="transmembrane region" description="Helical" evidence="6">
    <location>
        <begin position="6"/>
        <end position="31"/>
    </location>
</feature>
<dbReference type="PRINTS" id="PR00259">
    <property type="entry name" value="TMFOUR"/>
</dbReference>
<feature type="transmembrane region" description="Helical" evidence="6">
    <location>
        <begin position="71"/>
        <end position="95"/>
    </location>
</feature>
<gene>
    <name evidence="7" type="ORF">KP509_33G027300</name>
</gene>
<evidence type="ECO:0000313" key="7">
    <source>
        <dbReference type="EMBL" id="KAH7285416.1"/>
    </source>
</evidence>
<keyword evidence="3 6" id="KW-0812">Transmembrane</keyword>
<dbReference type="GO" id="GO:0009734">
    <property type="term" value="P:auxin-activated signaling pathway"/>
    <property type="evidence" value="ECO:0007669"/>
    <property type="project" value="InterPro"/>
</dbReference>
<dbReference type="InterPro" id="IPR044991">
    <property type="entry name" value="TET_plant"/>
</dbReference>
<feature type="transmembrane region" description="Helical" evidence="6">
    <location>
        <begin position="229"/>
        <end position="247"/>
    </location>
</feature>
<dbReference type="OMA" id="AKNWERI"/>
<dbReference type="InterPro" id="IPR018499">
    <property type="entry name" value="Tetraspanin/Peripherin"/>
</dbReference>
<name>A0A8T2QNM7_CERRI</name>
<protein>
    <submittedName>
        <fullName evidence="7">Uncharacterized protein</fullName>
    </submittedName>
</protein>
<dbReference type="PANTHER" id="PTHR32191">
    <property type="entry name" value="TETRASPANIN-8-RELATED"/>
    <property type="match status" value="1"/>
</dbReference>
<evidence type="ECO:0000256" key="4">
    <source>
        <dbReference type="ARBA" id="ARBA00022989"/>
    </source>
</evidence>
<accession>A0A8T2QNM7</accession>
<evidence type="ECO:0000313" key="8">
    <source>
        <dbReference type="Proteomes" id="UP000825935"/>
    </source>
</evidence>
<keyword evidence="8" id="KW-1185">Reference proteome</keyword>
<dbReference type="GO" id="GO:0016020">
    <property type="term" value="C:membrane"/>
    <property type="evidence" value="ECO:0007669"/>
    <property type="project" value="UniProtKB-SubCell"/>
</dbReference>
<evidence type="ECO:0000256" key="5">
    <source>
        <dbReference type="ARBA" id="ARBA00023136"/>
    </source>
</evidence>